<reference evidence="1" key="1">
    <citation type="submission" date="2013-07" db="EMBL/GenBank/DDBJ databases">
        <title>Sub-species coevolution in mutualistic symbiosis.</title>
        <authorList>
            <person name="Murfin K."/>
            <person name="Klassen J."/>
            <person name="Lee M."/>
            <person name="Forst S."/>
            <person name="Stock P."/>
            <person name="Goodrich-Blair H."/>
        </authorList>
    </citation>
    <scope>NUCLEOTIDE SEQUENCE [LARGE SCALE GENOMIC DNA]</scope>
    <source>
        <strain evidence="1">Feltiae Moldova</strain>
    </source>
</reference>
<comment type="caution">
    <text evidence="1">The sequence shown here is derived from an EMBL/GenBank/DDBJ whole genome shotgun (WGS) entry which is preliminary data.</text>
</comment>
<organism evidence="1 2">
    <name type="scientific">Xenorhabdus bovienii str. feltiae Moldova</name>
    <dbReference type="NCBI Taxonomy" id="1398200"/>
    <lineage>
        <taxon>Bacteria</taxon>
        <taxon>Pseudomonadati</taxon>
        <taxon>Pseudomonadota</taxon>
        <taxon>Gammaproteobacteria</taxon>
        <taxon>Enterobacterales</taxon>
        <taxon>Morganellaceae</taxon>
        <taxon>Xenorhabdus</taxon>
    </lineage>
</organism>
<proteinExistence type="predicted"/>
<dbReference type="Proteomes" id="UP000028487">
    <property type="component" value="Unassembled WGS sequence"/>
</dbReference>
<name>A0A077NMR2_XENBV</name>
<evidence type="ECO:0000313" key="1">
    <source>
        <dbReference type="EMBL" id="CDH03452.1"/>
    </source>
</evidence>
<protein>
    <submittedName>
        <fullName evidence="1">Uncharacterized protein</fullName>
    </submittedName>
</protein>
<dbReference type="AlphaFoldDB" id="A0A077NMR2"/>
<accession>A0A077NMR2</accession>
<gene>
    <name evidence="1" type="ORF">XBFM1_80011</name>
</gene>
<evidence type="ECO:0000313" key="2">
    <source>
        <dbReference type="Proteomes" id="UP000028487"/>
    </source>
</evidence>
<dbReference type="EMBL" id="CBSV010000254">
    <property type="protein sequence ID" value="CDH03452.1"/>
    <property type="molecule type" value="Genomic_DNA"/>
</dbReference>
<sequence length="54" mass="6577">MSTFKPSDVGRLLSHSVMNIQITIHHLNKYRNEYYFVIKQLVKYIYNISIIWFI</sequence>
<dbReference type="HOGENOM" id="CLU_3142309_0_0_6"/>